<dbReference type="Pfam" id="PF07859">
    <property type="entry name" value="Abhydrolase_3"/>
    <property type="match status" value="1"/>
</dbReference>
<reference evidence="3 4" key="1">
    <citation type="journal article" date="2014" name="BMC Genomics">
        <title>Comparative genome sequencing reveals chemotype-specific gene clusters in the toxigenic black mold Stachybotrys.</title>
        <authorList>
            <person name="Semeiks J."/>
            <person name="Borek D."/>
            <person name="Otwinowski Z."/>
            <person name="Grishin N.V."/>
        </authorList>
    </citation>
    <scope>NUCLEOTIDE SEQUENCE [LARGE SCALE GENOMIC DNA]</scope>
    <source>
        <strain evidence="4">CBS 109288 / IBT 7711</strain>
    </source>
</reference>
<accession>A0A084BCP6</accession>
<evidence type="ECO:0000259" key="2">
    <source>
        <dbReference type="Pfam" id="PF07859"/>
    </source>
</evidence>
<sequence length="635" mass="69412">METTPLEENLHESSRRERMKLNQRAYRRRHASKFKTLQGQAERLRKALREITAAASASGQQLPPDLVAALEKSSQLVREDGEDDADGQDAVPVEAAMSRQDDTSWQLQDGLGPSITRETSFLTVPPLDAGNASSISLLPTFSGPLSPRLDYGLWPDPDPLIKTFDAPPDIAPYLGAAQSTLSGYIFWYTHTYLQSIWDASGLARPANNDNNSGRVPAQRQATARHLIHAMFSHSRHLTDHVALAAIGRARLAFRRQGCLRLRAAEHTTIYRMPEVLHQRVIQELFGGYADADHAYTNRTDAAPGVLAPSSSPLASLWNTPEQVEVYIFGSLTSSESALVRAIMGRNHRCFGSGPRWNGNFCVMAVGLLTKWLRREYRGPLAPRHKRTTPLASSPENHASPPVVPVDAAPGGGRHRSAALPGDRGAIGFMCAALSPRPSLAASAPTVPSSMLLVVGGRVDVFRDFIAAFVNLSDTWYDFNLKGIIIAGQSAGATLAAGVTHLAHDRLLRPPIDAQTEDQNEIAWTARMGGINGMTNTPPYVEPARAKVLKHLPPAHSGVGDYDLLRNESRLHHTDSMESLAMFKTDYVAAKSMGVEQVPDTLKESTRLILAKTYKATREEPSGKFFTVIDGNQIPW</sequence>
<dbReference type="GO" id="GO:0016787">
    <property type="term" value="F:hydrolase activity"/>
    <property type="evidence" value="ECO:0007669"/>
    <property type="project" value="InterPro"/>
</dbReference>
<name>A0A084BCP6_STACB</name>
<evidence type="ECO:0000256" key="1">
    <source>
        <dbReference type="SAM" id="MobiDB-lite"/>
    </source>
</evidence>
<feature type="domain" description="Alpha/beta hydrolase fold-3" evidence="2">
    <location>
        <begin position="462"/>
        <end position="569"/>
    </location>
</feature>
<dbReference type="HOGENOM" id="CLU_382695_0_0_1"/>
<dbReference type="EMBL" id="KL647377">
    <property type="protein sequence ID" value="KEY75325.1"/>
    <property type="molecule type" value="Genomic_DNA"/>
</dbReference>
<feature type="compositionally biased region" description="Basic and acidic residues" evidence="1">
    <location>
        <begin position="8"/>
        <end position="20"/>
    </location>
</feature>
<dbReference type="InterPro" id="IPR013094">
    <property type="entry name" value="AB_hydrolase_3"/>
</dbReference>
<gene>
    <name evidence="3" type="ORF">S7711_08494</name>
</gene>
<dbReference type="AlphaFoldDB" id="A0A084BCP6"/>
<feature type="compositionally biased region" description="Low complexity" evidence="1">
    <location>
        <begin position="398"/>
        <end position="408"/>
    </location>
</feature>
<dbReference type="Proteomes" id="UP000028045">
    <property type="component" value="Unassembled WGS sequence"/>
</dbReference>
<dbReference type="InterPro" id="IPR029058">
    <property type="entry name" value="AB_hydrolase_fold"/>
</dbReference>
<feature type="region of interest" description="Disordered" evidence="1">
    <location>
        <begin position="1"/>
        <end position="20"/>
    </location>
</feature>
<keyword evidence="4" id="KW-1185">Reference proteome</keyword>
<evidence type="ECO:0000313" key="3">
    <source>
        <dbReference type="EMBL" id="KEY75325.1"/>
    </source>
</evidence>
<organism evidence="3 4">
    <name type="scientific">Stachybotrys chartarum (strain CBS 109288 / IBT 7711)</name>
    <name type="common">Toxic black mold</name>
    <name type="synonym">Stilbospora chartarum</name>
    <dbReference type="NCBI Taxonomy" id="1280523"/>
    <lineage>
        <taxon>Eukaryota</taxon>
        <taxon>Fungi</taxon>
        <taxon>Dikarya</taxon>
        <taxon>Ascomycota</taxon>
        <taxon>Pezizomycotina</taxon>
        <taxon>Sordariomycetes</taxon>
        <taxon>Hypocreomycetidae</taxon>
        <taxon>Hypocreales</taxon>
        <taxon>Stachybotryaceae</taxon>
        <taxon>Stachybotrys</taxon>
    </lineage>
</organism>
<protein>
    <recommendedName>
        <fullName evidence="2">Alpha/beta hydrolase fold-3 domain-containing protein</fullName>
    </recommendedName>
</protein>
<proteinExistence type="predicted"/>
<dbReference type="SUPFAM" id="SSF53474">
    <property type="entry name" value="alpha/beta-Hydrolases"/>
    <property type="match status" value="1"/>
</dbReference>
<dbReference type="Gene3D" id="3.40.50.1820">
    <property type="entry name" value="alpha/beta hydrolase"/>
    <property type="match status" value="1"/>
</dbReference>
<feature type="region of interest" description="Disordered" evidence="1">
    <location>
        <begin position="382"/>
        <end position="416"/>
    </location>
</feature>
<evidence type="ECO:0000313" key="4">
    <source>
        <dbReference type="Proteomes" id="UP000028045"/>
    </source>
</evidence>
<dbReference type="CDD" id="cd14688">
    <property type="entry name" value="bZIP_YAP"/>
    <property type="match status" value="1"/>
</dbReference>